<dbReference type="Proteomes" id="UP000257032">
    <property type="component" value="Unassembled WGS sequence"/>
</dbReference>
<name>A0A3D8VLK2_9BACI</name>
<accession>A0A3D8VLK2</accession>
<evidence type="ECO:0000313" key="1">
    <source>
        <dbReference type="EMBL" id="RDY70299.1"/>
    </source>
</evidence>
<proteinExistence type="predicted"/>
<reference evidence="1 2" key="1">
    <citation type="submission" date="2018-08" db="EMBL/GenBank/DDBJ databases">
        <title>Genome sequence of strict halophilic Halobacillus trueperi SS1 isolated from Lunsu, a salty water body of North West Himalayas.</title>
        <authorList>
            <person name="Gupta S."/>
            <person name="Sharma P."/>
            <person name="Dev K."/>
            <person name="Baumler D."/>
            <person name="Sourirajan A."/>
        </authorList>
    </citation>
    <scope>NUCLEOTIDE SEQUENCE [LARGE SCALE GENOMIC DNA]</scope>
    <source>
        <strain evidence="1 2">SS1</strain>
    </source>
</reference>
<evidence type="ECO:0000313" key="2">
    <source>
        <dbReference type="Proteomes" id="UP000257032"/>
    </source>
</evidence>
<organism evidence="1 2">
    <name type="scientific">Halobacillus trueperi</name>
    <dbReference type="NCBI Taxonomy" id="156205"/>
    <lineage>
        <taxon>Bacteria</taxon>
        <taxon>Bacillati</taxon>
        <taxon>Bacillota</taxon>
        <taxon>Bacilli</taxon>
        <taxon>Bacillales</taxon>
        <taxon>Bacillaceae</taxon>
        <taxon>Halobacillus</taxon>
    </lineage>
</organism>
<protein>
    <submittedName>
        <fullName evidence="1">Uncharacterized protein</fullName>
    </submittedName>
</protein>
<sequence length="91" mass="10678">MDQRSRRLPLLGKNHAISEPVDYRENCQCHIDCPDCEFIGKTEVKFGFRYTFCPDFNSKLFLRPAADQWGEEDLEGNVYLAEQQFQESRAQ</sequence>
<gene>
    <name evidence="1" type="ORF">DXT76_13575</name>
</gene>
<dbReference type="AlphaFoldDB" id="A0A3D8VLK2"/>
<dbReference type="EMBL" id="QTLC01000048">
    <property type="protein sequence ID" value="RDY70299.1"/>
    <property type="molecule type" value="Genomic_DNA"/>
</dbReference>
<comment type="caution">
    <text evidence="1">The sequence shown here is derived from an EMBL/GenBank/DDBJ whole genome shotgun (WGS) entry which is preliminary data.</text>
</comment>